<dbReference type="SUPFAM" id="SSF88688">
    <property type="entry name" value="Families 57/38 glycoside transferase middle domain"/>
    <property type="match status" value="1"/>
</dbReference>
<dbReference type="SUPFAM" id="SSF74650">
    <property type="entry name" value="Galactose mutarotase-like"/>
    <property type="match status" value="1"/>
</dbReference>
<evidence type="ECO:0000256" key="1">
    <source>
        <dbReference type="ARBA" id="ARBA00009792"/>
    </source>
</evidence>
<evidence type="ECO:0000313" key="7">
    <source>
        <dbReference type="EMBL" id="MBP3963549.1"/>
    </source>
</evidence>
<dbReference type="InterPro" id="IPR013780">
    <property type="entry name" value="Glyco_hydro_b"/>
</dbReference>
<dbReference type="PANTHER" id="PTHR46017:SF2">
    <property type="entry name" value="MANNOSYLGLYCERATE HYDROLASE"/>
    <property type="match status" value="1"/>
</dbReference>
<dbReference type="PANTHER" id="PTHR46017">
    <property type="entry name" value="ALPHA-MANNOSIDASE 2C1"/>
    <property type="match status" value="1"/>
</dbReference>
<accession>A0ABS5C743</accession>
<dbReference type="InterPro" id="IPR011013">
    <property type="entry name" value="Gal_mutarotase_sf_dom"/>
</dbReference>
<dbReference type="Gene3D" id="1.20.1270.50">
    <property type="entry name" value="Glycoside hydrolase family 38, central domain"/>
    <property type="match status" value="1"/>
</dbReference>
<dbReference type="InterPro" id="IPR000602">
    <property type="entry name" value="Glyco_hydro_38_N"/>
</dbReference>
<name>A0ABS5C743_9BACL</name>
<dbReference type="Pfam" id="PF09261">
    <property type="entry name" value="Alpha-mann_mid"/>
    <property type="match status" value="1"/>
</dbReference>
<comment type="caution">
    <text evidence="6">The sequence shown here is derived from an EMBL/GenBank/DDBJ whole genome shotgun (WGS) entry which is preliminary data.</text>
</comment>
<dbReference type="Gene3D" id="3.20.110.10">
    <property type="entry name" value="Glycoside hydrolase 38, N terminal domain"/>
    <property type="match status" value="1"/>
</dbReference>
<dbReference type="InterPro" id="IPR027291">
    <property type="entry name" value="Glyco_hydro_38_N_sf"/>
</dbReference>
<dbReference type="EMBL" id="JAGKSP010000004">
    <property type="protein sequence ID" value="MBP3963549.1"/>
    <property type="molecule type" value="Genomic_DNA"/>
</dbReference>
<dbReference type="InterPro" id="IPR037094">
    <property type="entry name" value="Glyco_hydro_38_cen_sf"/>
</dbReference>
<dbReference type="Gene3D" id="2.60.40.1180">
    <property type="entry name" value="Golgi alpha-mannosidase II"/>
    <property type="match status" value="1"/>
</dbReference>
<evidence type="ECO:0000313" key="8">
    <source>
        <dbReference type="Proteomes" id="UP000673394"/>
    </source>
</evidence>
<reference evidence="6 8" key="1">
    <citation type="submission" date="2021-04" db="EMBL/GenBank/DDBJ databases">
        <title>Paenibacillus sp. DLE-14 whole genome sequence.</title>
        <authorList>
            <person name="Ham Y.J."/>
        </authorList>
    </citation>
    <scope>NUCLEOTIDE SEQUENCE [LARGE SCALE GENOMIC DNA]</scope>
    <source>
        <strain evidence="6 8">DLE-14</strain>
    </source>
</reference>
<evidence type="ECO:0000313" key="6">
    <source>
        <dbReference type="EMBL" id="MBP3961780.1"/>
    </source>
</evidence>
<evidence type="ECO:0000256" key="2">
    <source>
        <dbReference type="ARBA" id="ARBA00022723"/>
    </source>
</evidence>
<dbReference type="RefSeq" id="WP_210655424.1">
    <property type="nucleotide sequence ID" value="NZ_JAGKSP010000001.1"/>
</dbReference>
<organism evidence="6 8">
    <name type="scientific">Paenibacillus lignilyticus</name>
    <dbReference type="NCBI Taxonomy" id="1172615"/>
    <lineage>
        <taxon>Bacteria</taxon>
        <taxon>Bacillati</taxon>
        <taxon>Bacillota</taxon>
        <taxon>Bacilli</taxon>
        <taxon>Bacillales</taxon>
        <taxon>Paenibacillaceae</taxon>
        <taxon>Paenibacillus</taxon>
    </lineage>
</organism>
<dbReference type="SUPFAM" id="SSF88713">
    <property type="entry name" value="Glycoside hydrolase/deacetylase"/>
    <property type="match status" value="1"/>
</dbReference>
<feature type="domain" description="Glycoside hydrolase family 38 central" evidence="5">
    <location>
        <begin position="298"/>
        <end position="372"/>
    </location>
</feature>
<dbReference type="EMBL" id="JAGKSP010000001">
    <property type="protein sequence ID" value="MBP3961780.1"/>
    <property type="molecule type" value="Genomic_DNA"/>
</dbReference>
<dbReference type="InterPro" id="IPR028995">
    <property type="entry name" value="Glyco_hydro_57/38_cen_sf"/>
</dbReference>
<protein>
    <recommendedName>
        <fullName evidence="5">Glycoside hydrolase family 38 central domain-containing protein</fullName>
    </recommendedName>
</protein>
<dbReference type="InterPro" id="IPR015341">
    <property type="entry name" value="Glyco_hydro_38_cen"/>
</dbReference>
<proteinExistence type="inferred from homology"/>
<keyword evidence="3" id="KW-0378">Hydrolase</keyword>
<evidence type="ECO:0000256" key="4">
    <source>
        <dbReference type="ARBA" id="ARBA00023295"/>
    </source>
</evidence>
<dbReference type="Proteomes" id="UP000673394">
    <property type="component" value="Unassembled WGS sequence"/>
</dbReference>
<dbReference type="Pfam" id="PF07748">
    <property type="entry name" value="Glyco_hydro_38C"/>
    <property type="match status" value="1"/>
</dbReference>
<dbReference type="Gene3D" id="2.70.98.30">
    <property type="entry name" value="Golgi alpha-mannosidase II, domain 4"/>
    <property type="match status" value="1"/>
</dbReference>
<dbReference type="InterPro" id="IPR011330">
    <property type="entry name" value="Glyco_hydro/deAcase_b/a-brl"/>
</dbReference>
<evidence type="ECO:0000256" key="3">
    <source>
        <dbReference type="ARBA" id="ARBA00022801"/>
    </source>
</evidence>
<keyword evidence="4" id="KW-0326">Glycosidase</keyword>
<dbReference type="Pfam" id="PF01074">
    <property type="entry name" value="Glyco_hydro_38N"/>
    <property type="match status" value="1"/>
</dbReference>
<dbReference type="SMART" id="SM00872">
    <property type="entry name" value="Alpha-mann_mid"/>
    <property type="match status" value="1"/>
</dbReference>
<keyword evidence="2" id="KW-0479">Metal-binding</keyword>
<gene>
    <name evidence="6" type="ORF">I8J30_03585</name>
    <name evidence="7" type="ORF">I8J30_12610</name>
</gene>
<keyword evidence="8" id="KW-1185">Reference proteome</keyword>
<evidence type="ECO:0000259" key="5">
    <source>
        <dbReference type="SMART" id="SM00872"/>
    </source>
</evidence>
<comment type="similarity">
    <text evidence="1">Belongs to the glycosyl hydrolase 38 family.</text>
</comment>
<sequence>MDKKTMFLTPTTHWDREWVMTKGQFQVRLVHLIDRLLRIMDDHPTYRFLLDGQAIVLEDYLAIKPEQRERIAALMASGRLVTGPWYVLADQFLENGESTIRNLLIGMDLIRQMRGRPMMLGYVPDSFGSIASLPMILNGFGIQYATFGRGRPSWDKELAEYEFWWEGPAGSKVLAANHGYSHGVFLSYPDIWSDISQPSSLEPDAQLTLGSFLDEAQKQLDKASTSNLYMSVGIDHMEPRPSLPGIVDYINQHQEDYEIRYAMPEDYLAAVAAAADGLSSYAGEMRGSGDLPMDLVGTLSSHMSLKQQNDASEMLLQRLIEPLWVMASIASGVAYPKGLIQNLWKLLLANHPHDSICGCSLDQVHKDMRNRFEEIEHTGAYLIKDGLHQLLTAINTASQEETAIAVVVVNPLGRLHTGPVKRYVRVPKRFKHDVYTLLDEKGQTIPARIRHVVDKNKDLESEYMTADMLAVLISKTSEDTRAANQVFTVLEIDFIAESVPAIGYRCYWIKPGTTNNEAVSVEALALAARPVVSLCESGMENDAIRVRFHEDGTFDLLYKRTGKEYRELNYLLDREETGDSYDHHEFAAYDERDSRACSAGTGTGWRLQEHVEDRIVFRAELTWELPKAIQDGKRSSAVASLPITMTATLYANVERLDLALEIDNTCKDHMLRVVFDTGLHTGTVSAYDHFQVVDRRVREGGGEWRDEPFQEFIDVSDGREGLCLSTKGLPAYEAVRGSGDRGTSVQLTLVRSAGSIGQAAGANYPAPGGQCQGPHRFEYALIPHEGDWRQGQCLGKASDFRAPLLAEASLQHDGNWPSQGSLMSIQSTADSDPFMSCLKQAEDGDGWIARLWNPGPSGYLQVDGELLAGELDVCSAFLDERLKEKADDAAAAGIAMQAGELVTIKVQERRNQG</sequence>
<dbReference type="InterPro" id="IPR011682">
    <property type="entry name" value="Glyco_hydro_38_C"/>
</dbReference>